<evidence type="ECO:0000256" key="1">
    <source>
        <dbReference type="SAM" id="MobiDB-lite"/>
    </source>
</evidence>
<dbReference type="Pfam" id="PF04146">
    <property type="entry name" value="YTH"/>
    <property type="match status" value="1"/>
</dbReference>
<evidence type="ECO:0000313" key="4">
    <source>
        <dbReference type="Proteomes" id="UP000249056"/>
    </source>
</evidence>
<feature type="domain" description="YTH" evidence="2">
    <location>
        <begin position="4"/>
        <end position="84"/>
    </location>
</feature>
<keyword evidence="4" id="KW-1185">Reference proteome</keyword>
<reference evidence="3 4" key="1">
    <citation type="submission" date="2018-06" db="EMBL/GenBank/DDBJ databases">
        <title>Genome Sequence of the Brown Rot Fungal Pathogen Monilinia fructigena.</title>
        <authorList>
            <person name="Landi L."/>
            <person name="De Miccolis Angelini R.M."/>
            <person name="Pollastro S."/>
            <person name="Abate D."/>
            <person name="Faretra F."/>
            <person name="Romanazzi G."/>
        </authorList>
    </citation>
    <scope>NUCLEOTIDE SEQUENCE [LARGE SCALE GENOMIC DNA]</scope>
    <source>
        <strain evidence="3 4">Mfrg269</strain>
    </source>
</reference>
<comment type="caution">
    <text evidence="3">The sequence shown here is derived from an EMBL/GenBank/DDBJ whole genome shotgun (WGS) entry which is preliminary data.</text>
</comment>
<dbReference type="GO" id="GO:0003723">
    <property type="term" value="F:RNA binding"/>
    <property type="evidence" value="ECO:0007669"/>
    <property type="project" value="InterPro"/>
</dbReference>
<dbReference type="AlphaFoldDB" id="A0A395ISM9"/>
<dbReference type="EMBL" id="QKRW01000021">
    <property type="protein sequence ID" value="RAL63076.1"/>
    <property type="molecule type" value="Genomic_DNA"/>
</dbReference>
<dbReference type="Proteomes" id="UP000249056">
    <property type="component" value="Unassembled WGS sequence"/>
</dbReference>
<dbReference type="InterPro" id="IPR007275">
    <property type="entry name" value="YTH_domain"/>
</dbReference>
<dbReference type="Gene3D" id="3.10.590.10">
    <property type="entry name" value="ph1033 like domains"/>
    <property type="match status" value="1"/>
</dbReference>
<protein>
    <recommendedName>
        <fullName evidence="2">YTH domain-containing protein</fullName>
    </recommendedName>
</protein>
<evidence type="ECO:0000313" key="3">
    <source>
        <dbReference type="EMBL" id="RAL63076.1"/>
    </source>
</evidence>
<proteinExistence type="predicted"/>
<evidence type="ECO:0000259" key="2">
    <source>
        <dbReference type="Pfam" id="PF04146"/>
    </source>
</evidence>
<sequence>MDMATQTHNEEALNKAYQHAELSSGKLSGEDAEEAEEDEESQSAKSDADGEVPSKAWGKPFKLEWASTTRLPFYRTRGLKKPMEFESRSEDCEGMERSWKLVLGRD</sequence>
<gene>
    <name evidence="3" type="ORF">DID88_004161</name>
</gene>
<feature type="region of interest" description="Disordered" evidence="1">
    <location>
        <begin position="1"/>
        <end position="59"/>
    </location>
</feature>
<name>A0A395ISM9_9HELO</name>
<accession>A0A395ISM9</accession>
<feature type="compositionally biased region" description="Acidic residues" evidence="1">
    <location>
        <begin position="30"/>
        <end position="41"/>
    </location>
</feature>
<dbReference type="OrthoDB" id="306690at2759"/>
<organism evidence="3 4">
    <name type="scientific">Monilinia fructigena</name>
    <dbReference type="NCBI Taxonomy" id="38457"/>
    <lineage>
        <taxon>Eukaryota</taxon>
        <taxon>Fungi</taxon>
        <taxon>Dikarya</taxon>
        <taxon>Ascomycota</taxon>
        <taxon>Pezizomycotina</taxon>
        <taxon>Leotiomycetes</taxon>
        <taxon>Helotiales</taxon>
        <taxon>Sclerotiniaceae</taxon>
        <taxon>Monilinia</taxon>
    </lineage>
</organism>